<dbReference type="Pfam" id="PF24893">
    <property type="entry name" value="DUF7743"/>
    <property type="match status" value="1"/>
</dbReference>
<keyword evidence="4" id="KW-1185">Reference proteome</keyword>
<accession>A0A8J4V0S7</accession>
<evidence type="ECO:0000313" key="3">
    <source>
        <dbReference type="EMBL" id="KAF2069602.1"/>
    </source>
</evidence>
<feature type="domain" description="DUF7743" evidence="2">
    <location>
        <begin position="423"/>
        <end position="504"/>
    </location>
</feature>
<comment type="caution">
    <text evidence="3">The sequence shown here is derived from an EMBL/GenBank/DDBJ whole genome shotgun (WGS) entry which is preliminary data.</text>
</comment>
<protein>
    <recommendedName>
        <fullName evidence="2">DUF7743 domain-containing protein</fullName>
    </recommendedName>
</protein>
<gene>
    <name evidence="3" type="ORF">CYY_009077</name>
</gene>
<evidence type="ECO:0000313" key="4">
    <source>
        <dbReference type="Proteomes" id="UP000695562"/>
    </source>
</evidence>
<proteinExistence type="predicted"/>
<name>A0A8J4V0S7_9MYCE</name>
<feature type="non-terminal residue" evidence="3">
    <location>
        <position position="1"/>
    </location>
</feature>
<evidence type="ECO:0000259" key="2">
    <source>
        <dbReference type="Pfam" id="PF24893"/>
    </source>
</evidence>
<dbReference type="InterPro" id="IPR056645">
    <property type="entry name" value="DUF7743"/>
</dbReference>
<keyword evidence="1" id="KW-0732">Signal</keyword>
<organism evidence="3 4">
    <name type="scientific">Polysphondylium violaceum</name>
    <dbReference type="NCBI Taxonomy" id="133409"/>
    <lineage>
        <taxon>Eukaryota</taxon>
        <taxon>Amoebozoa</taxon>
        <taxon>Evosea</taxon>
        <taxon>Eumycetozoa</taxon>
        <taxon>Dictyostelia</taxon>
        <taxon>Dictyosteliales</taxon>
        <taxon>Dictyosteliaceae</taxon>
        <taxon>Polysphondylium</taxon>
    </lineage>
</organism>
<dbReference type="Proteomes" id="UP000695562">
    <property type="component" value="Unassembled WGS sequence"/>
</dbReference>
<dbReference type="AlphaFoldDB" id="A0A8J4V0S7"/>
<evidence type="ECO:0000256" key="1">
    <source>
        <dbReference type="SAM" id="SignalP"/>
    </source>
</evidence>
<sequence>MNRAVFLFLFISLIYTQTINGQKPKFGYAGVNEKYAEVSSSQCTLDLAVSLENGPYTEITVQNFATQISSNSLKDGYRYFILNVIVPLGEGVIDLVLETTDTLETFLYPNVAKYNCSVAPTLVADTFNYHKIFPYTKNKIPLRLVGYNRISSLQITSSAQSPYTIIGLAQDPYDLSLFYISTSLRSDTSNFPKSFTVTITETSDPSNTLTLDYDISFKDFQISNISPMIYPNPDLLNPIKTSCFSIFVIEGDMKNQVIQTVAVTPSSLMISSKMLRVKGNDLDCTVFLISKVNFITYNDPLNIHIYGYQNFFIDSFTVVWPSRPSNVFSNPVFDIYKADFDLPNLGDIKWTYTFNPIYYPFTPSFSSLYNDGNNEYPFGIASGNLNVFQTIITEYFESYLPDLSQSLETDGTILFMGLGNTQIDSTPPLIHNITFTKVPGAPYYHVRVHVTDDLSGFYKIVFGQFDTETLYYFNNLGDDIYEGVFRQTYSLLYIFDRAGNSQRHAFYLPNGVALPENARFTTNMITHFRFASPVVDLQNSGFNNTLYFNYTGAGIGNGVIFVLDTKEFLDLPSISNNPTMYDYDPELKMYKIDFYMEQGLYAQNVSYLFGSVYNPYSDEQLIPILGDSAVLTIVNNYANQIPPIITSISQYPAPMNQINNQLETLDIGWTIEIDTQSRYLAFAQFNVTS</sequence>
<dbReference type="EMBL" id="AJWJ01000632">
    <property type="protein sequence ID" value="KAF2069602.1"/>
    <property type="molecule type" value="Genomic_DNA"/>
</dbReference>
<reference evidence="3" key="1">
    <citation type="submission" date="2020-01" db="EMBL/GenBank/DDBJ databases">
        <title>Development of genomics and gene disruption for Polysphondylium violaceum indicates a role for the polyketide synthase stlB in stalk morphogenesis.</title>
        <authorList>
            <person name="Narita B."/>
            <person name="Kawabe Y."/>
            <person name="Kin K."/>
            <person name="Saito T."/>
            <person name="Gibbs R."/>
            <person name="Kuspa A."/>
            <person name="Muzny D."/>
            <person name="Queller D."/>
            <person name="Richards S."/>
            <person name="Strassman J."/>
            <person name="Sucgang R."/>
            <person name="Worley K."/>
            <person name="Schaap P."/>
        </authorList>
    </citation>
    <scope>NUCLEOTIDE SEQUENCE</scope>
    <source>
        <strain evidence="3">QSvi11</strain>
    </source>
</reference>
<feature type="chain" id="PRO_5035320679" description="DUF7743 domain-containing protein" evidence="1">
    <location>
        <begin position="22"/>
        <end position="689"/>
    </location>
</feature>
<feature type="signal peptide" evidence="1">
    <location>
        <begin position="1"/>
        <end position="21"/>
    </location>
</feature>